<protein>
    <submittedName>
        <fullName evidence="2">Uncharacterized protein</fullName>
    </submittedName>
</protein>
<dbReference type="EMBL" id="JABFAC010000011">
    <property type="protein sequence ID" value="MBA0628556.1"/>
    <property type="molecule type" value="Genomic_DNA"/>
</dbReference>
<feature type="region of interest" description="Disordered" evidence="1">
    <location>
        <begin position="1"/>
        <end position="29"/>
    </location>
</feature>
<evidence type="ECO:0000313" key="3">
    <source>
        <dbReference type="Proteomes" id="UP000593561"/>
    </source>
</evidence>
<evidence type="ECO:0000313" key="2">
    <source>
        <dbReference type="EMBL" id="MBA0628556.1"/>
    </source>
</evidence>
<proteinExistence type="predicted"/>
<name>A0A7J8SSK4_GOSDV</name>
<evidence type="ECO:0000256" key="1">
    <source>
        <dbReference type="SAM" id="MobiDB-lite"/>
    </source>
</evidence>
<feature type="compositionally biased region" description="Basic and acidic residues" evidence="1">
    <location>
        <begin position="1"/>
        <end position="11"/>
    </location>
</feature>
<dbReference type="Proteomes" id="UP000593561">
    <property type="component" value="Unassembled WGS sequence"/>
</dbReference>
<accession>A0A7J8SSK4</accession>
<reference evidence="2 3" key="1">
    <citation type="journal article" date="2019" name="Genome Biol. Evol.">
        <title>Insights into the evolution of the New World diploid cottons (Gossypium, subgenus Houzingenia) based on genome sequencing.</title>
        <authorList>
            <person name="Grover C.E."/>
            <person name="Arick M.A. 2nd"/>
            <person name="Thrash A."/>
            <person name="Conover J.L."/>
            <person name="Sanders W.S."/>
            <person name="Peterson D.G."/>
            <person name="Frelichowski J.E."/>
            <person name="Scheffler J.A."/>
            <person name="Scheffler B.E."/>
            <person name="Wendel J.F."/>
        </authorList>
    </citation>
    <scope>NUCLEOTIDE SEQUENCE [LARGE SCALE GENOMIC DNA]</scope>
    <source>
        <strain evidence="2">27</strain>
        <tissue evidence="2">Leaf</tissue>
    </source>
</reference>
<comment type="caution">
    <text evidence="2">The sequence shown here is derived from an EMBL/GenBank/DDBJ whole genome shotgun (WGS) entry which is preliminary data.</text>
</comment>
<organism evidence="2 3">
    <name type="scientific">Gossypium davidsonii</name>
    <name type="common">Davidson's cotton</name>
    <name type="synonym">Gossypium klotzschianum subsp. davidsonii</name>
    <dbReference type="NCBI Taxonomy" id="34287"/>
    <lineage>
        <taxon>Eukaryota</taxon>
        <taxon>Viridiplantae</taxon>
        <taxon>Streptophyta</taxon>
        <taxon>Embryophyta</taxon>
        <taxon>Tracheophyta</taxon>
        <taxon>Spermatophyta</taxon>
        <taxon>Magnoliopsida</taxon>
        <taxon>eudicotyledons</taxon>
        <taxon>Gunneridae</taxon>
        <taxon>Pentapetalae</taxon>
        <taxon>rosids</taxon>
        <taxon>malvids</taxon>
        <taxon>Malvales</taxon>
        <taxon>Malvaceae</taxon>
        <taxon>Malvoideae</taxon>
        <taxon>Gossypium</taxon>
    </lineage>
</organism>
<dbReference type="AlphaFoldDB" id="A0A7J8SSK4"/>
<keyword evidence="3" id="KW-1185">Reference proteome</keyword>
<sequence length="29" mass="3137">MEGLKKLKGEDTGLGWNPIKGTIDASDDF</sequence>
<gene>
    <name evidence="2" type="ORF">Godav_023271</name>
</gene>